<dbReference type="InterPro" id="IPR055259">
    <property type="entry name" value="YkvP/CgeB_Glyco_trans-like"/>
</dbReference>
<keyword evidence="2" id="KW-0808">Transferase</keyword>
<dbReference type="GO" id="GO:0016740">
    <property type="term" value="F:transferase activity"/>
    <property type="evidence" value="ECO:0007669"/>
    <property type="project" value="UniProtKB-KW"/>
</dbReference>
<comment type="caution">
    <text evidence="2">The sequence shown here is derived from an EMBL/GenBank/DDBJ whole genome shotgun (WGS) entry which is preliminary data.</text>
</comment>
<gene>
    <name evidence="2" type="ORF">ESZ48_12285</name>
</gene>
<dbReference type="SUPFAM" id="SSF53756">
    <property type="entry name" value="UDP-Glycosyltransferase/glycogen phosphorylase"/>
    <property type="match status" value="1"/>
</dbReference>
<proteinExistence type="predicted"/>
<dbReference type="AlphaFoldDB" id="A0A4Q0XEH6"/>
<dbReference type="OrthoDB" id="6638088at2"/>
<sequence length="379" mass="43943">MNILLVGEYSRLHNSLKEGLEALGHQVTLVASGDHFKNFPVDLKIDHSFHHPLLKKLKVGFFKFTSIDLGAFEIYLKVRWFSKKLRGFDVVQLINEFSLKSTPNLEMEILKQLLKNNGKLYLLSCGIDHQCMSYMMDGKFKYSVMSPYLKDPSLKPLYKFQLQYLNDDFKKLHDFIYKNAQGVIATDMDYHIPLLGHKSYLGLIPNPINTDVIDYIPMEISGKIKIFHGINTAASMKKGNDYFNQALKIIAIKYGDTVEITTTHSLPYAQYIKVYNDCHILLDQVYSYDQGYNALEAMAKGKVVFSGAEQEWLDYYEVEEDTILINALPEVDYLVKKLSWLIEHPEKILEISKNALEFVEREHYYKTIAKKYLDTWINN</sequence>
<feature type="domain" description="Spore protein YkvP/CgeB glycosyl transferase-like" evidence="1">
    <location>
        <begin position="254"/>
        <end position="374"/>
    </location>
</feature>
<reference evidence="2 3" key="1">
    <citation type="submission" date="2019-01" db="EMBL/GenBank/DDBJ databases">
        <title>Genome sequence of the Antarctic species Gelidibacter gilvus ACAM 158(T).</title>
        <authorList>
            <person name="Bowman J.P."/>
        </authorList>
    </citation>
    <scope>NUCLEOTIDE SEQUENCE [LARGE SCALE GENOMIC DNA]</scope>
    <source>
        <strain evidence="2 3">IC158</strain>
    </source>
</reference>
<organism evidence="2 3">
    <name type="scientific">Gelidibacter gilvus</name>
    <dbReference type="NCBI Taxonomy" id="59602"/>
    <lineage>
        <taxon>Bacteria</taxon>
        <taxon>Pseudomonadati</taxon>
        <taxon>Bacteroidota</taxon>
        <taxon>Flavobacteriia</taxon>
        <taxon>Flavobacteriales</taxon>
        <taxon>Flavobacteriaceae</taxon>
        <taxon>Gelidibacter</taxon>
    </lineage>
</organism>
<evidence type="ECO:0000259" key="1">
    <source>
        <dbReference type="Pfam" id="PF13524"/>
    </source>
</evidence>
<name>A0A4Q0XEH6_9FLAO</name>
<dbReference type="Gene3D" id="3.40.50.2000">
    <property type="entry name" value="Glycogen Phosphorylase B"/>
    <property type="match status" value="1"/>
</dbReference>
<dbReference type="RefSeq" id="WP_129017791.1">
    <property type="nucleotide sequence ID" value="NZ_SDDZ01000007.1"/>
</dbReference>
<accession>A0A4Q0XEH6</accession>
<protein>
    <submittedName>
        <fullName evidence="2">Glycosyltransferase family 1 protein</fullName>
    </submittedName>
</protein>
<evidence type="ECO:0000313" key="2">
    <source>
        <dbReference type="EMBL" id="RXJ49390.1"/>
    </source>
</evidence>
<dbReference type="Pfam" id="PF13524">
    <property type="entry name" value="Glyco_trans_1_2"/>
    <property type="match status" value="1"/>
</dbReference>
<dbReference type="EMBL" id="SDDZ01000007">
    <property type="protein sequence ID" value="RXJ49390.1"/>
    <property type="molecule type" value="Genomic_DNA"/>
</dbReference>
<evidence type="ECO:0000313" key="3">
    <source>
        <dbReference type="Proteomes" id="UP000289792"/>
    </source>
</evidence>
<dbReference type="Proteomes" id="UP000289792">
    <property type="component" value="Unassembled WGS sequence"/>
</dbReference>
<keyword evidence="3" id="KW-1185">Reference proteome</keyword>